<keyword evidence="1" id="KW-0812">Transmembrane</keyword>
<organism evidence="2 3">
    <name type="scientific">Agrobacterium rubi TR3 = NBRC 13261</name>
    <dbReference type="NCBI Taxonomy" id="1368415"/>
    <lineage>
        <taxon>Bacteria</taxon>
        <taxon>Pseudomonadati</taxon>
        <taxon>Pseudomonadota</taxon>
        <taxon>Alphaproteobacteria</taxon>
        <taxon>Hyphomicrobiales</taxon>
        <taxon>Rhizobiaceae</taxon>
        <taxon>Rhizobium/Agrobacterium group</taxon>
        <taxon>Agrobacterium</taxon>
    </lineage>
</organism>
<gene>
    <name evidence="2" type="ORF">RRU01S_40_00050</name>
</gene>
<sequence length="59" mass="6862">MIACHYCERSIPENTIICPFCHKPQMSIKEQKLQAKRIWIVVIVAALNVGAVFLYMHFK</sequence>
<evidence type="ECO:0000313" key="3">
    <source>
        <dbReference type="Proteomes" id="UP000028701"/>
    </source>
</evidence>
<dbReference type="Proteomes" id="UP000028701">
    <property type="component" value="Unassembled WGS sequence"/>
</dbReference>
<keyword evidence="1" id="KW-1133">Transmembrane helix</keyword>
<comment type="caution">
    <text evidence="2">The sequence shown here is derived from an EMBL/GenBank/DDBJ whole genome shotgun (WGS) entry which is preliminary data.</text>
</comment>
<dbReference type="AlphaFoldDB" id="A0A081D3E6"/>
<evidence type="ECO:0008006" key="4">
    <source>
        <dbReference type="Google" id="ProtNLM"/>
    </source>
</evidence>
<evidence type="ECO:0000313" key="2">
    <source>
        <dbReference type="EMBL" id="GAK73442.1"/>
    </source>
</evidence>
<dbReference type="EMBL" id="BBJU01000040">
    <property type="protein sequence ID" value="GAK73442.1"/>
    <property type="molecule type" value="Genomic_DNA"/>
</dbReference>
<evidence type="ECO:0000256" key="1">
    <source>
        <dbReference type="SAM" id="Phobius"/>
    </source>
</evidence>
<feature type="transmembrane region" description="Helical" evidence="1">
    <location>
        <begin position="38"/>
        <end position="58"/>
    </location>
</feature>
<keyword evidence="1" id="KW-0472">Membrane</keyword>
<protein>
    <recommendedName>
        <fullName evidence="4">Zinc-ribbon domain-containing protein</fullName>
    </recommendedName>
</protein>
<name>A0A081D3E6_9HYPH</name>
<proteinExistence type="predicted"/>
<accession>A0A081D3E6</accession>
<reference evidence="2 3" key="1">
    <citation type="submission" date="2014-08" db="EMBL/GenBank/DDBJ databases">
        <title>Whole genome shotgun sequence of Rhizobium rubi NBRC 13261.</title>
        <authorList>
            <person name="Katano-Makiyama Y."/>
            <person name="Hosoyama A."/>
            <person name="Hashimoto M."/>
            <person name="Hosoyama Y."/>
            <person name="Noguchi M."/>
            <person name="Tsuchikane K."/>
            <person name="Uohara A."/>
            <person name="Ohji S."/>
            <person name="Ichikawa N."/>
            <person name="Kimura A."/>
            <person name="Yamazoe A."/>
            <person name="Fujita N."/>
        </authorList>
    </citation>
    <scope>NUCLEOTIDE SEQUENCE [LARGE SCALE GENOMIC DNA]</scope>
    <source>
        <strain evidence="2 3">NBRC 13261</strain>
    </source>
</reference>